<gene>
    <name evidence="2" type="ORF">KUCA_T00006011001</name>
</gene>
<sequence>MAQLLADSASSLLDLPVEITRRIMKLCPRELKGTCKSFYVMYNEMYYHRMVEEMGSGVIYTIGVHALPHIVKYVRSFDYWRGTLRKMIADYCRLPEYDESESRNKTPIDSINCTYIADSWSLVYSLFKNRRLFVEYTDYQVDEPMNYIYRHILQINKTYLLHYKKTIKISADVYNLSCGIIIQNALGLGTIKFQVVDHRTGEPLLTYYPPTNINEMLPRNKFSLLDLGNFEVNADTYVSSDESLVQDRLVEVDIIMEETGLYIKSGFSMCFIDVNAYPRKSGSDLSVSKVKKEKWLFWTIDNQEPTPDKVINLLLRNCYKAINNGLTRALPRSASNYNFKRIGSYAESMFNQGVARLSHLETTKEEDEHVNGDANGSNDNSNDDAISMHSEIMAEFDEVENPDGYNKSFYSRFNDAGELITKTVKFDTVVDLREYEVDVSLARKRAQERLAQYTPEDAQEIRRYIEESPLKWKLPTLFEF</sequence>
<dbReference type="EMBL" id="HG793131">
    <property type="protein sequence ID" value="CDK30016.1"/>
    <property type="molecule type" value="Genomic_DNA"/>
</dbReference>
<feature type="compositionally biased region" description="Low complexity" evidence="1">
    <location>
        <begin position="372"/>
        <end position="384"/>
    </location>
</feature>
<keyword evidence="3" id="KW-1185">Reference proteome</keyword>
<reference evidence="2" key="2">
    <citation type="submission" date="2014-02" db="EMBL/GenBank/DDBJ databases">
        <title>Complete DNA sequence of /Kuraishia capsulata/ illustrates novel genomic features among budding yeasts (/Saccharomycotina/).</title>
        <authorList>
            <person name="Morales L."/>
            <person name="Noel B."/>
            <person name="Porcel B."/>
            <person name="Marcet-Houben M."/>
            <person name="Hullo M-F."/>
            <person name="Sacerdot C."/>
            <person name="Tekaia F."/>
            <person name="Leh-Louis V."/>
            <person name="Despons L."/>
            <person name="Khanna V."/>
            <person name="Aury J-M."/>
            <person name="Barbe V."/>
            <person name="Couloux A."/>
            <person name="Labadie K."/>
            <person name="Pelletier E."/>
            <person name="Souciet J-L."/>
            <person name="Boekhout T."/>
            <person name="Gabaldon T."/>
            <person name="Wincker P."/>
            <person name="Dujon B."/>
        </authorList>
    </citation>
    <scope>NUCLEOTIDE SEQUENCE</scope>
    <source>
        <strain evidence="2">CBS 1993</strain>
    </source>
</reference>
<evidence type="ECO:0000256" key="1">
    <source>
        <dbReference type="SAM" id="MobiDB-lite"/>
    </source>
</evidence>
<accession>W6MT74</accession>
<proteinExistence type="predicted"/>
<reference evidence="2" key="1">
    <citation type="submission" date="2013-12" db="EMBL/GenBank/DDBJ databases">
        <authorList>
            <person name="Genoscope - CEA"/>
        </authorList>
    </citation>
    <scope>NUCLEOTIDE SEQUENCE</scope>
    <source>
        <strain evidence="2">CBS 1993</strain>
    </source>
</reference>
<dbReference type="HOGENOM" id="CLU_034217_0_0_1"/>
<evidence type="ECO:0000313" key="2">
    <source>
        <dbReference type="EMBL" id="CDK30016.1"/>
    </source>
</evidence>
<name>W6MT74_9ASCO</name>
<dbReference type="OrthoDB" id="4095076at2759"/>
<feature type="region of interest" description="Disordered" evidence="1">
    <location>
        <begin position="362"/>
        <end position="384"/>
    </location>
</feature>
<organism evidence="2 3">
    <name type="scientific">Kuraishia capsulata CBS 1993</name>
    <dbReference type="NCBI Taxonomy" id="1382522"/>
    <lineage>
        <taxon>Eukaryota</taxon>
        <taxon>Fungi</taxon>
        <taxon>Dikarya</taxon>
        <taxon>Ascomycota</taxon>
        <taxon>Saccharomycotina</taxon>
        <taxon>Pichiomycetes</taxon>
        <taxon>Pichiales</taxon>
        <taxon>Pichiaceae</taxon>
        <taxon>Kuraishia</taxon>
    </lineage>
</organism>
<evidence type="ECO:0000313" key="3">
    <source>
        <dbReference type="Proteomes" id="UP000019384"/>
    </source>
</evidence>
<dbReference type="Proteomes" id="UP000019384">
    <property type="component" value="Unassembled WGS sequence"/>
</dbReference>
<dbReference type="AlphaFoldDB" id="W6MT74"/>
<dbReference type="RefSeq" id="XP_022461995.1">
    <property type="nucleotide sequence ID" value="XM_022604908.1"/>
</dbReference>
<dbReference type="GeneID" id="34523383"/>
<feature type="compositionally biased region" description="Basic and acidic residues" evidence="1">
    <location>
        <begin position="362"/>
        <end position="371"/>
    </location>
</feature>
<protein>
    <submittedName>
        <fullName evidence="2">Uncharacterized protein</fullName>
    </submittedName>
</protein>